<protein>
    <submittedName>
        <fullName evidence="1">Uncharacterized protein</fullName>
    </submittedName>
</protein>
<dbReference type="Proteomes" id="UP000076722">
    <property type="component" value="Unassembled WGS sequence"/>
</dbReference>
<keyword evidence="2" id="KW-1185">Reference proteome</keyword>
<proteinExistence type="predicted"/>
<dbReference type="EMBL" id="KV419397">
    <property type="protein sequence ID" value="KZS97468.1"/>
    <property type="molecule type" value="Genomic_DNA"/>
</dbReference>
<dbReference type="OrthoDB" id="2269034at2759"/>
<sequence length="667" mass="75220">MSLLSTNSLSDDMRLAKLMADMNVDIFVESSLVNIDASKAPWAARLQGMRADLGAALVLKARYLNALKSYASAEPEVIYGVAEQLYRRNRFFEEREHDLSNGVVLEDLIYSPHVESLWIRRAMNRQLHAVYLPAEILCMIFERFLANIWEISDKDLGRSGMNRKTGYRPLLVISRVCSDWRNISLAMKSFWSRVNLNWATPAVATFAERAEGAPLHLEMGNPPELSETPRILDKKAVEDKVFDRITWLIIQSIRAAKTFNLHLTAGVIMHLDDSLTAGLLSKVWELEPLLLENITLNYDRESAMSSLGVKAFSNTPRIRRIFVNRFELPNPLDLMPLHDLTSFHFRMTPNYGTPLTLPYLRRLLSCTPNIEEMILEDTVDVSTSSDTSSDMDFQIVLSRCRKLVISLSSELSPQQLFSTIMFPHIEALSISCEKALIQNVLLPFEHLPSYVQDIIGPCKTLEIKGEQHYMSAKYYIEGPADDGLGSAVCSLASSRIDGTVDDDDLTEEDFLPDIHPVIGSILRSLPPADPTSLIIHQSFTRHPYGHPSVGGWKALFVAYPSVTKLDIGALKKTFTTNWMKALADVSIFPQLERLNIRGDNVDIKELKKTLISRKSKGFFLQMLHLWDTTSSAQSNERAIPSTCVNEFFTNWASIKEFVTNGASIKEL</sequence>
<reference evidence="1 2" key="1">
    <citation type="journal article" date="2016" name="Mol. Biol. Evol.">
        <title>Comparative Genomics of Early-Diverging Mushroom-Forming Fungi Provides Insights into the Origins of Lignocellulose Decay Capabilities.</title>
        <authorList>
            <person name="Nagy L.G."/>
            <person name="Riley R."/>
            <person name="Tritt A."/>
            <person name="Adam C."/>
            <person name="Daum C."/>
            <person name="Floudas D."/>
            <person name="Sun H."/>
            <person name="Yadav J.S."/>
            <person name="Pangilinan J."/>
            <person name="Larsson K.H."/>
            <person name="Matsuura K."/>
            <person name="Barry K."/>
            <person name="Labutti K."/>
            <person name="Kuo R."/>
            <person name="Ohm R.A."/>
            <person name="Bhattacharya S.S."/>
            <person name="Shirouzu T."/>
            <person name="Yoshinaga Y."/>
            <person name="Martin F.M."/>
            <person name="Grigoriev I.V."/>
            <person name="Hibbett D.S."/>
        </authorList>
    </citation>
    <scope>NUCLEOTIDE SEQUENCE [LARGE SCALE GENOMIC DNA]</scope>
    <source>
        <strain evidence="1 2">HHB9708</strain>
    </source>
</reference>
<name>A0A164Z292_9AGAM</name>
<evidence type="ECO:0000313" key="2">
    <source>
        <dbReference type="Proteomes" id="UP000076722"/>
    </source>
</evidence>
<dbReference type="Gene3D" id="1.20.1280.50">
    <property type="match status" value="1"/>
</dbReference>
<dbReference type="STRING" id="1314777.A0A164Z292"/>
<organism evidence="1 2">
    <name type="scientific">Sistotremastrum niveocremeum HHB9708</name>
    <dbReference type="NCBI Taxonomy" id="1314777"/>
    <lineage>
        <taxon>Eukaryota</taxon>
        <taxon>Fungi</taxon>
        <taxon>Dikarya</taxon>
        <taxon>Basidiomycota</taxon>
        <taxon>Agaricomycotina</taxon>
        <taxon>Agaricomycetes</taxon>
        <taxon>Sistotremastrales</taxon>
        <taxon>Sistotremastraceae</taxon>
        <taxon>Sertulicium</taxon>
        <taxon>Sertulicium niveocremeum</taxon>
    </lineage>
</organism>
<gene>
    <name evidence="1" type="ORF">SISNIDRAFT_450284</name>
</gene>
<accession>A0A164Z292</accession>
<evidence type="ECO:0000313" key="1">
    <source>
        <dbReference type="EMBL" id="KZS97468.1"/>
    </source>
</evidence>
<dbReference type="AlphaFoldDB" id="A0A164Z292"/>